<feature type="signal peptide" evidence="2">
    <location>
        <begin position="1"/>
        <end position="29"/>
    </location>
</feature>
<dbReference type="AlphaFoldDB" id="A0A067SD24"/>
<evidence type="ECO:0000313" key="3">
    <source>
        <dbReference type="EMBL" id="KDR65644.1"/>
    </source>
</evidence>
<keyword evidence="4" id="KW-1185">Reference proteome</keyword>
<accession>A0A067SD24</accession>
<dbReference type="HOGENOM" id="CLU_1102847_0_0_1"/>
<feature type="compositionally biased region" description="Basic and acidic residues" evidence="1">
    <location>
        <begin position="71"/>
        <end position="81"/>
    </location>
</feature>
<keyword evidence="2" id="KW-0732">Signal</keyword>
<dbReference type="EMBL" id="KL142437">
    <property type="protein sequence ID" value="KDR65644.1"/>
    <property type="molecule type" value="Genomic_DNA"/>
</dbReference>
<feature type="region of interest" description="Disordered" evidence="1">
    <location>
        <begin position="230"/>
        <end position="252"/>
    </location>
</feature>
<protein>
    <submittedName>
        <fullName evidence="3">Uncharacterized protein</fullName>
    </submittedName>
</protein>
<feature type="region of interest" description="Disordered" evidence="1">
    <location>
        <begin position="71"/>
        <end position="159"/>
    </location>
</feature>
<name>A0A067SD24_GALM3</name>
<feature type="compositionally biased region" description="Basic and acidic residues" evidence="1">
    <location>
        <begin position="121"/>
        <end position="145"/>
    </location>
</feature>
<evidence type="ECO:0000256" key="1">
    <source>
        <dbReference type="SAM" id="MobiDB-lite"/>
    </source>
</evidence>
<evidence type="ECO:0000313" key="4">
    <source>
        <dbReference type="Proteomes" id="UP000027222"/>
    </source>
</evidence>
<feature type="chain" id="PRO_5001648346" evidence="2">
    <location>
        <begin position="30"/>
        <end position="252"/>
    </location>
</feature>
<evidence type="ECO:0000256" key="2">
    <source>
        <dbReference type="SAM" id="SignalP"/>
    </source>
</evidence>
<reference evidence="4" key="1">
    <citation type="journal article" date="2014" name="Proc. Natl. Acad. Sci. U.S.A.">
        <title>Extensive sampling of basidiomycete genomes demonstrates inadequacy of the white-rot/brown-rot paradigm for wood decay fungi.</title>
        <authorList>
            <person name="Riley R."/>
            <person name="Salamov A.A."/>
            <person name="Brown D.W."/>
            <person name="Nagy L.G."/>
            <person name="Floudas D."/>
            <person name="Held B.W."/>
            <person name="Levasseur A."/>
            <person name="Lombard V."/>
            <person name="Morin E."/>
            <person name="Otillar R."/>
            <person name="Lindquist E.A."/>
            <person name="Sun H."/>
            <person name="LaButti K.M."/>
            <person name="Schmutz J."/>
            <person name="Jabbour D."/>
            <person name="Luo H."/>
            <person name="Baker S.E."/>
            <person name="Pisabarro A.G."/>
            <person name="Walton J.D."/>
            <person name="Blanchette R.A."/>
            <person name="Henrissat B."/>
            <person name="Martin F."/>
            <person name="Cullen D."/>
            <person name="Hibbett D.S."/>
            <person name="Grigoriev I.V."/>
        </authorList>
    </citation>
    <scope>NUCLEOTIDE SEQUENCE [LARGE SCALE GENOMIC DNA]</scope>
    <source>
        <strain evidence="4">CBS 339.88</strain>
    </source>
</reference>
<sequence>MRPTARSRSRRTTASCLAYLFASVFDVGAEERGSGRERAYWTGAGADAGAAVVTATAFAADNIVHEAHALQAEEDRFRAPKDAAPGEEGHNEDHESNEEENSDKLEGGFGLGADTRNVRPMAEDSRMTETERHGETERKVTDERLNLASPGGSLRWSPKMTAQSQQWAPSPTMSIKQLKTQTQTESSVTREPEFAKGGLQPATAVDAGLESSTIIALIAVVFLSFLAQEHQAHKSPRTPDPSDGEGGVPRTA</sequence>
<organism evidence="3 4">
    <name type="scientific">Galerina marginata (strain CBS 339.88)</name>
    <dbReference type="NCBI Taxonomy" id="685588"/>
    <lineage>
        <taxon>Eukaryota</taxon>
        <taxon>Fungi</taxon>
        <taxon>Dikarya</taxon>
        <taxon>Basidiomycota</taxon>
        <taxon>Agaricomycotina</taxon>
        <taxon>Agaricomycetes</taxon>
        <taxon>Agaricomycetidae</taxon>
        <taxon>Agaricales</taxon>
        <taxon>Agaricineae</taxon>
        <taxon>Strophariaceae</taxon>
        <taxon>Galerina</taxon>
    </lineage>
</organism>
<gene>
    <name evidence="3" type="ORF">GALMADRAFT_148511</name>
</gene>
<dbReference type="Proteomes" id="UP000027222">
    <property type="component" value="Unassembled WGS sequence"/>
</dbReference>
<proteinExistence type="predicted"/>